<protein>
    <recommendedName>
        <fullName evidence="1">Endonuclease/exonuclease/phosphatase domain-containing protein</fullName>
    </recommendedName>
</protein>
<dbReference type="InterPro" id="IPR036691">
    <property type="entry name" value="Endo/exonu/phosph_ase_sf"/>
</dbReference>
<dbReference type="InterPro" id="IPR005135">
    <property type="entry name" value="Endo/exonuclease/phosphatase"/>
</dbReference>
<dbReference type="OrthoDB" id="3051112at2759"/>
<organism evidence="2 3">
    <name type="scientific">Armillaria gallica</name>
    <name type="common">Bulbous honey fungus</name>
    <name type="synonym">Armillaria bulbosa</name>
    <dbReference type="NCBI Taxonomy" id="47427"/>
    <lineage>
        <taxon>Eukaryota</taxon>
        <taxon>Fungi</taxon>
        <taxon>Dikarya</taxon>
        <taxon>Basidiomycota</taxon>
        <taxon>Agaricomycotina</taxon>
        <taxon>Agaricomycetes</taxon>
        <taxon>Agaricomycetidae</taxon>
        <taxon>Agaricales</taxon>
        <taxon>Marasmiineae</taxon>
        <taxon>Physalacriaceae</taxon>
        <taxon>Armillaria</taxon>
    </lineage>
</organism>
<dbReference type="Gene3D" id="3.60.10.10">
    <property type="entry name" value="Endonuclease/exonuclease/phosphatase"/>
    <property type="match status" value="1"/>
</dbReference>
<gene>
    <name evidence="2" type="ORF">ARMGADRAFT_1079595</name>
</gene>
<dbReference type="Pfam" id="PF03372">
    <property type="entry name" value="Exo_endo_phos"/>
    <property type="match status" value="1"/>
</dbReference>
<proteinExistence type="predicted"/>
<evidence type="ECO:0000259" key="1">
    <source>
        <dbReference type="Pfam" id="PF03372"/>
    </source>
</evidence>
<evidence type="ECO:0000313" key="3">
    <source>
        <dbReference type="Proteomes" id="UP000217790"/>
    </source>
</evidence>
<keyword evidence="3" id="KW-1185">Reference proteome</keyword>
<dbReference type="GO" id="GO:0003824">
    <property type="term" value="F:catalytic activity"/>
    <property type="evidence" value="ECO:0007669"/>
    <property type="project" value="InterPro"/>
</dbReference>
<dbReference type="EMBL" id="KZ293655">
    <property type="protein sequence ID" value="PBK94115.1"/>
    <property type="molecule type" value="Genomic_DNA"/>
</dbReference>
<reference evidence="3" key="1">
    <citation type="journal article" date="2017" name="Nat. Ecol. Evol.">
        <title>Genome expansion and lineage-specific genetic innovations in the forest pathogenic fungi Armillaria.</title>
        <authorList>
            <person name="Sipos G."/>
            <person name="Prasanna A.N."/>
            <person name="Walter M.C."/>
            <person name="O'Connor E."/>
            <person name="Balint B."/>
            <person name="Krizsan K."/>
            <person name="Kiss B."/>
            <person name="Hess J."/>
            <person name="Varga T."/>
            <person name="Slot J."/>
            <person name="Riley R."/>
            <person name="Boka B."/>
            <person name="Rigling D."/>
            <person name="Barry K."/>
            <person name="Lee J."/>
            <person name="Mihaltcheva S."/>
            <person name="LaButti K."/>
            <person name="Lipzen A."/>
            <person name="Waldron R."/>
            <person name="Moloney N.M."/>
            <person name="Sperisen C."/>
            <person name="Kredics L."/>
            <person name="Vagvoelgyi C."/>
            <person name="Patrignani A."/>
            <person name="Fitzpatrick D."/>
            <person name="Nagy I."/>
            <person name="Doyle S."/>
            <person name="Anderson J.B."/>
            <person name="Grigoriev I.V."/>
            <person name="Gueldener U."/>
            <person name="Muensterkoetter M."/>
            <person name="Nagy L.G."/>
        </authorList>
    </citation>
    <scope>NUCLEOTIDE SEQUENCE [LARGE SCALE GENOMIC DNA]</scope>
    <source>
        <strain evidence="3">Ar21-2</strain>
    </source>
</reference>
<feature type="domain" description="Endonuclease/exonuclease/phosphatase" evidence="1">
    <location>
        <begin position="1"/>
        <end position="235"/>
    </location>
</feature>
<dbReference type="SUPFAM" id="SSF56219">
    <property type="entry name" value="DNase I-like"/>
    <property type="match status" value="1"/>
</dbReference>
<evidence type="ECO:0000313" key="2">
    <source>
        <dbReference type="EMBL" id="PBK94115.1"/>
    </source>
</evidence>
<dbReference type="InParanoid" id="A0A2H3DFW5"/>
<dbReference type="STRING" id="47427.A0A2H3DFW5"/>
<accession>A0A2H3DFW5</accession>
<dbReference type="OMA" id="GDENCCT"/>
<dbReference type="AlphaFoldDB" id="A0A2H3DFW5"/>
<dbReference type="Proteomes" id="UP000217790">
    <property type="component" value="Unassembled WGS sequence"/>
</dbReference>
<name>A0A2H3DFW5_ARMGA</name>
<sequence length="261" mass="29705">MAWNIHGELSLMLRGPDIELIYDYDLILLQETWLSREEHYTLPIPDGYSIVSLPRLESLMMEGACGGVAVIYRKDVPMTVCHELSCSECMVLDFEDLTIILSYLPPWASRWLDCLEVHPHDFLEGVIAVRSLLNKLILVLGDENCCTGELTSINEIPRELLDLVTDASGKWFVDLCKDHSLLILNGTLYDRDLPGVWTDFQYNGCSVVDYACASISLLPHLLEFKVVDWPTRSDHAFLSVKIQSTAMAQVVRKPPKKYWEQ</sequence>